<name>A0ACB8RP69_9AGAM</name>
<keyword evidence="2" id="KW-1185">Reference proteome</keyword>
<proteinExistence type="predicted"/>
<dbReference type="Proteomes" id="UP000814033">
    <property type="component" value="Unassembled WGS sequence"/>
</dbReference>
<reference evidence="1" key="2">
    <citation type="journal article" date="2022" name="New Phytol.">
        <title>Evolutionary transition to the ectomycorrhizal habit in the genomes of a hyperdiverse lineage of mushroom-forming fungi.</title>
        <authorList>
            <person name="Looney B."/>
            <person name="Miyauchi S."/>
            <person name="Morin E."/>
            <person name="Drula E."/>
            <person name="Courty P.E."/>
            <person name="Kohler A."/>
            <person name="Kuo A."/>
            <person name="LaButti K."/>
            <person name="Pangilinan J."/>
            <person name="Lipzen A."/>
            <person name="Riley R."/>
            <person name="Andreopoulos W."/>
            <person name="He G."/>
            <person name="Johnson J."/>
            <person name="Nolan M."/>
            <person name="Tritt A."/>
            <person name="Barry K.W."/>
            <person name="Grigoriev I.V."/>
            <person name="Nagy L.G."/>
            <person name="Hibbett D."/>
            <person name="Henrissat B."/>
            <person name="Matheny P.B."/>
            <person name="Labbe J."/>
            <person name="Martin F.M."/>
        </authorList>
    </citation>
    <scope>NUCLEOTIDE SEQUENCE</scope>
    <source>
        <strain evidence="1">FP105234-sp</strain>
    </source>
</reference>
<reference evidence="1" key="1">
    <citation type="submission" date="2021-02" db="EMBL/GenBank/DDBJ databases">
        <authorList>
            <consortium name="DOE Joint Genome Institute"/>
            <person name="Ahrendt S."/>
            <person name="Looney B.P."/>
            <person name="Miyauchi S."/>
            <person name="Morin E."/>
            <person name="Drula E."/>
            <person name="Courty P.E."/>
            <person name="Chicoki N."/>
            <person name="Fauchery L."/>
            <person name="Kohler A."/>
            <person name="Kuo A."/>
            <person name="Labutti K."/>
            <person name="Pangilinan J."/>
            <person name="Lipzen A."/>
            <person name="Riley R."/>
            <person name="Andreopoulos W."/>
            <person name="He G."/>
            <person name="Johnson J."/>
            <person name="Barry K.W."/>
            <person name="Grigoriev I.V."/>
            <person name="Nagy L."/>
            <person name="Hibbett D."/>
            <person name="Henrissat B."/>
            <person name="Matheny P.B."/>
            <person name="Labbe J."/>
            <person name="Martin F."/>
        </authorList>
    </citation>
    <scope>NUCLEOTIDE SEQUENCE</scope>
    <source>
        <strain evidence="1">FP105234-sp</strain>
    </source>
</reference>
<evidence type="ECO:0000313" key="1">
    <source>
        <dbReference type="EMBL" id="KAI0045903.1"/>
    </source>
</evidence>
<dbReference type="EMBL" id="MU275939">
    <property type="protein sequence ID" value="KAI0045903.1"/>
    <property type="molecule type" value="Genomic_DNA"/>
</dbReference>
<gene>
    <name evidence="1" type="ORF">FA95DRAFT_1560682</name>
</gene>
<organism evidence="1 2">
    <name type="scientific">Auriscalpium vulgare</name>
    <dbReference type="NCBI Taxonomy" id="40419"/>
    <lineage>
        <taxon>Eukaryota</taxon>
        <taxon>Fungi</taxon>
        <taxon>Dikarya</taxon>
        <taxon>Basidiomycota</taxon>
        <taxon>Agaricomycotina</taxon>
        <taxon>Agaricomycetes</taxon>
        <taxon>Russulales</taxon>
        <taxon>Auriscalpiaceae</taxon>
        <taxon>Auriscalpium</taxon>
    </lineage>
</organism>
<evidence type="ECO:0000313" key="2">
    <source>
        <dbReference type="Proteomes" id="UP000814033"/>
    </source>
</evidence>
<sequence>MEHESGDAYLRRIAAFIRTNEPRLAEAGFQRRRRPRKPTPEASTASAFNPLTWFGGEPTTVSAPASRPKPLVFTTDTHRLFYILMRLEALGCDVGSLDVKVDRPSRPMNYVELFPASDTSETLSLTSIRTSFSAVSRLSLGVGLWGRPEPLSVDQELKYIFSSFTKIPALALHSPGPKKIAELANEPPNENALPLDAFRNLQSLECVDIDPRTLLGWDRLAEVLWSLTIRRSGLDDVTDVFVDAVLEDQKRREGGIAASRRRSIHGMSRQSSFYGSRLPESISEDSEESTPISEDAPRSALPETTPPLLPSSKWAFLRHLSLADNALTFLPSTPLPYLTSITHLDLSSNLLVSVPPGLSSLYNLVSLNLSDNMIDSVLGIYKHMGSVLTLNLARNRLDSLCGLERLMALERVDVRHNLLEESGEVGRLAPLPNVTEVWVDGNPFTELEDGFRVKCFDHFWREGKAILLDGTPAGYYEKMNLTTAPPEQMSSSRPLSSASSPPIVPVGLAAVSSPSAGSASSSPAFAPSSSSHNASPYLAPAANAGRQRKRKPKRIVDLDGGSHSPSFSPPPPAPPTRSPVAVHPALPAPAPEDEDADMTPRPSALRPPAPAPPKARPHTKHRRSQTEAVFSSSPEPEPEPALLPLPLRPAQDRQRSASLKWKSAARRARASASVFEAGAGSGADDLKEADAFRARIEALRSDMGEGWLKVLSQSQLGQAGVQSG</sequence>
<accession>A0ACB8RP69</accession>
<protein>
    <submittedName>
        <fullName evidence="1">Uncharacterized protein</fullName>
    </submittedName>
</protein>
<comment type="caution">
    <text evidence="1">The sequence shown here is derived from an EMBL/GenBank/DDBJ whole genome shotgun (WGS) entry which is preliminary data.</text>
</comment>